<reference evidence="2 3" key="1">
    <citation type="submission" date="2020-03" db="EMBL/GenBank/DDBJ databases">
        <title>Draft genome of Streptomyces sp. ventii, isolated from the Axial Seamount in the Pacific Ocean, and resequencing of the two type strains Streptomyces lonarensis strain NCL 716 and Streptomyces bohaiensis strain 11A07.</title>
        <authorList>
            <person name="Loughran R.M."/>
            <person name="Pfannmuller K.M."/>
            <person name="Wasson B.J."/>
            <person name="Deadmond M.C."/>
            <person name="Paddock B.E."/>
            <person name="Koyack M.J."/>
            <person name="Gallegos D.A."/>
            <person name="Mitchell E.A."/>
            <person name="Ushijima B."/>
            <person name="Saw J.H."/>
            <person name="Mcphail K.L."/>
            <person name="Videau P."/>
        </authorList>
    </citation>
    <scope>NUCLEOTIDE SEQUENCE [LARGE SCALE GENOMIC DNA]</scope>
    <source>
        <strain evidence="2 3">NCL716</strain>
    </source>
</reference>
<name>A0A7X6CY00_9ACTN</name>
<feature type="domain" description="VOC" evidence="1">
    <location>
        <begin position="141"/>
        <end position="256"/>
    </location>
</feature>
<evidence type="ECO:0000313" key="3">
    <source>
        <dbReference type="Proteomes" id="UP000578686"/>
    </source>
</evidence>
<dbReference type="RefSeq" id="WP_167967767.1">
    <property type="nucleotide sequence ID" value="NZ_JAAVJD010000007.1"/>
</dbReference>
<dbReference type="InterPro" id="IPR052164">
    <property type="entry name" value="Anthracycline_SecMetBiosynth"/>
</dbReference>
<dbReference type="EMBL" id="JAAVJD010000007">
    <property type="protein sequence ID" value="NJQ04474.1"/>
    <property type="molecule type" value="Genomic_DNA"/>
</dbReference>
<dbReference type="PANTHER" id="PTHR33993">
    <property type="entry name" value="GLYOXALASE-RELATED"/>
    <property type="match status" value="1"/>
</dbReference>
<dbReference type="SUPFAM" id="SSF54593">
    <property type="entry name" value="Glyoxalase/Bleomycin resistance protein/Dihydroxybiphenyl dioxygenase"/>
    <property type="match status" value="2"/>
</dbReference>
<sequence length="260" mass="27445">MTDATTRPGPGMPCWASLMAHDLPAAQRFYGEIFGWEYEPGPGTLGPYVRALRDGVPVAGLNATARRLDGPAAWLPHVAALDADLTANTVRECGGTVAVGPLDAAEDGRTAIAADIAGAGFGIWQLAETGRGVTFGQSPGAPVWTELITSDATWASKFYQMVFGYEARTARTVPGADRLTLYLGDRPVCGIRGVDGRLPHDRGSFWLVYFSVPDADASAARVRELGGETAEPDETPIGRFVRATDPEGAPFALLQQPTAG</sequence>
<dbReference type="InterPro" id="IPR029068">
    <property type="entry name" value="Glyas_Bleomycin-R_OHBP_Dase"/>
</dbReference>
<dbReference type="PANTHER" id="PTHR33993:SF10">
    <property type="entry name" value="CONSERVED PROTEIN"/>
    <property type="match status" value="1"/>
</dbReference>
<dbReference type="Gene3D" id="3.10.180.10">
    <property type="entry name" value="2,3-Dihydroxybiphenyl 1,2-Dioxygenase, domain 1"/>
    <property type="match status" value="2"/>
</dbReference>
<dbReference type="AlphaFoldDB" id="A0A7X6CY00"/>
<dbReference type="InterPro" id="IPR037523">
    <property type="entry name" value="VOC_core"/>
</dbReference>
<dbReference type="Proteomes" id="UP000578686">
    <property type="component" value="Unassembled WGS sequence"/>
</dbReference>
<proteinExistence type="predicted"/>
<gene>
    <name evidence="2" type="ORF">HCN56_02475</name>
</gene>
<accession>A0A7X6CY00</accession>
<dbReference type="Pfam" id="PF18029">
    <property type="entry name" value="Glyoxalase_6"/>
    <property type="match status" value="1"/>
</dbReference>
<dbReference type="PROSITE" id="PS51819">
    <property type="entry name" value="VOC"/>
    <property type="match status" value="1"/>
</dbReference>
<dbReference type="InterPro" id="IPR041581">
    <property type="entry name" value="Glyoxalase_6"/>
</dbReference>
<keyword evidence="3" id="KW-1185">Reference proteome</keyword>
<comment type="caution">
    <text evidence="2">The sequence shown here is derived from an EMBL/GenBank/DDBJ whole genome shotgun (WGS) entry which is preliminary data.</text>
</comment>
<protein>
    <submittedName>
        <fullName evidence="2">VOC family protein</fullName>
    </submittedName>
</protein>
<dbReference type="CDD" id="cd07247">
    <property type="entry name" value="SgaA_N_like"/>
    <property type="match status" value="1"/>
</dbReference>
<organism evidence="2 3">
    <name type="scientific">Streptomyces lonarensis</name>
    <dbReference type="NCBI Taxonomy" id="700599"/>
    <lineage>
        <taxon>Bacteria</taxon>
        <taxon>Bacillati</taxon>
        <taxon>Actinomycetota</taxon>
        <taxon>Actinomycetes</taxon>
        <taxon>Kitasatosporales</taxon>
        <taxon>Streptomycetaceae</taxon>
        <taxon>Streptomyces</taxon>
    </lineage>
</organism>
<evidence type="ECO:0000259" key="1">
    <source>
        <dbReference type="PROSITE" id="PS51819"/>
    </source>
</evidence>
<evidence type="ECO:0000313" key="2">
    <source>
        <dbReference type="EMBL" id="NJQ04474.1"/>
    </source>
</evidence>